<sequence>MKINSRKVLPFLYLFPAILILGVFVYYPIIENIYNSFFDWSVFKPDRAFVGLEYYKELFRDEIFWICLKNNALYALVSLIGQVFFGLIIAAVLESKMFRKHSGFFRTTYFLPSVMSFIVVGLLWYLIYNPIVGPFNKIIALLGINTSSLDILGDSRYAIWGVMFASQWMYFGYMAMLLIVGIQKIPSELYEAAEIDGAGAIDGFFHVTIPNIKEMILVDCIICVVGSFKLFDEVYIMTTGGPGNSSEVLSTYLYRTAFHANQMGYASSIAITLFIITFALALIQMKISNTGKE</sequence>
<dbReference type="PANTHER" id="PTHR30193">
    <property type="entry name" value="ABC TRANSPORTER PERMEASE PROTEIN"/>
    <property type="match status" value="1"/>
</dbReference>
<protein>
    <submittedName>
        <fullName evidence="9">Sugar ABC transporter permease</fullName>
    </submittedName>
</protein>
<comment type="subcellular location">
    <subcellularLocation>
        <location evidence="1 7">Cell membrane</location>
        <topology evidence="1 7">Multi-pass membrane protein</topology>
    </subcellularLocation>
</comment>
<comment type="caution">
    <text evidence="9">The sequence shown here is derived from an EMBL/GenBank/DDBJ whole genome shotgun (WGS) entry which is preliminary data.</text>
</comment>
<evidence type="ECO:0000256" key="6">
    <source>
        <dbReference type="ARBA" id="ARBA00023136"/>
    </source>
</evidence>
<dbReference type="GO" id="GO:0055085">
    <property type="term" value="P:transmembrane transport"/>
    <property type="evidence" value="ECO:0007669"/>
    <property type="project" value="InterPro"/>
</dbReference>
<gene>
    <name evidence="9" type="ORF">DWW02_01445</name>
</gene>
<dbReference type="CDD" id="cd06261">
    <property type="entry name" value="TM_PBP2"/>
    <property type="match status" value="1"/>
</dbReference>
<dbReference type="Pfam" id="PF00528">
    <property type="entry name" value="BPD_transp_1"/>
    <property type="match status" value="1"/>
</dbReference>
<reference evidence="9 10" key="1">
    <citation type="submission" date="2018-08" db="EMBL/GenBank/DDBJ databases">
        <title>A genome reference for cultivated species of the human gut microbiota.</title>
        <authorList>
            <person name="Zou Y."/>
            <person name="Xue W."/>
            <person name="Luo G."/>
        </authorList>
    </citation>
    <scope>NUCLEOTIDE SEQUENCE [LARGE SCALE GENOMIC DNA]</scope>
    <source>
        <strain evidence="9 10">AF14-18</strain>
    </source>
</reference>
<keyword evidence="3" id="KW-1003">Cell membrane</keyword>
<evidence type="ECO:0000256" key="7">
    <source>
        <dbReference type="RuleBase" id="RU363032"/>
    </source>
</evidence>
<dbReference type="RefSeq" id="WP_118017226.1">
    <property type="nucleotide sequence ID" value="NZ_CATYQV010000003.1"/>
</dbReference>
<organism evidence="9 10">
    <name type="scientific">Enterocloster bolteae</name>
    <dbReference type="NCBI Taxonomy" id="208479"/>
    <lineage>
        <taxon>Bacteria</taxon>
        <taxon>Bacillati</taxon>
        <taxon>Bacillota</taxon>
        <taxon>Clostridia</taxon>
        <taxon>Lachnospirales</taxon>
        <taxon>Lachnospiraceae</taxon>
        <taxon>Enterocloster</taxon>
    </lineage>
</organism>
<keyword evidence="2 7" id="KW-0813">Transport</keyword>
<feature type="transmembrane region" description="Helical" evidence="7">
    <location>
        <begin position="157"/>
        <end position="180"/>
    </location>
</feature>
<evidence type="ECO:0000256" key="4">
    <source>
        <dbReference type="ARBA" id="ARBA00022692"/>
    </source>
</evidence>
<dbReference type="AlphaFoldDB" id="A0A412ZE16"/>
<dbReference type="SUPFAM" id="SSF160964">
    <property type="entry name" value="MalF N-terminal region-like"/>
    <property type="match status" value="1"/>
</dbReference>
<dbReference type="EMBL" id="QRZM01000001">
    <property type="protein sequence ID" value="RGV78433.1"/>
    <property type="molecule type" value="Genomic_DNA"/>
</dbReference>
<feature type="transmembrane region" description="Helical" evidence="7">
    <location>
        <begin position="263"/>
        <end position="283"/>
    </location>
</feature>
<feature type="transmembrane region" description="Helical" evidence="7">
    <location>
        <begin position="12"/>
        <end position="30"/>
    </location>
</feature>
<dbReference type="PROSITE" id="PS50928">
    <property type="entry name" value="ABC_TM1"/>
    <property type="match status" value="1"/>
</dbReference>
<name>A0A412ZE16_9FIRM</name>
<dbReference type="SUPFAM" id="SSF161098">
    <property type="entry name" value="MetI-like"/>
    <property type="match status" value="1"/>
</dbReference>
<feature type="domain" description="ABC transmembrane type-1" evidence="8">
    <location>
        <begin position="68"/>
        <end position="284"/>
    </location>
</feature>
<accession>A0A412ZE16</accession>
<evidence type="ECO:0000313" key="10">
    <source>
        <dbReference type="Proteomes" id="UP000284543"/>
    </source>
</evidence>
<evidence type="ECO:0000256" key="3">
    <source>
        <dbReference type="ARBA" id="ARBA00022475"/>
    </source>
</evidence>
<dbReference type="InterPro" id="IPR000515">
    <property type="entry name" value="MetI-like"/>
</dbReference>
<dbReference type="Proteomes" id="UP000284543">
    <property type="component" value="Unassembled WGS sequence"/>
</dbReference>
<keyword evidence="5 7" id="KW-1133">Transmembrane helix</keyword>
<dbReference type="Gene3D" id="1.10.3720.10">
    <property type="entry name" value="MetI-like"/>
    <property type="match status" value="1"/>
</dbReference>
<evidence type="ECO:0000256" key="1">
    <source>
        <dbReference type="ARBA" id="ARBA00004651"/>
    </source>
</evidence>
<evidence type="ECO:0000313" key="9">
    <source>
        <dbReference type="EMBL" id="RGV78433.1"/>
    </source>
</evidence>
<comment type="similarity">
    <text evidence="7">Belongs to the binding-protein-dependent transport system permease family.</text>
</comment>
<feature type="transmembrane region" description="Helical" evidence="7">
    <location>
        <begin position="72"/>
        <end position="93"/>
    </location>
</feature>
<dbReference type="InterPro" id="IPR051393">
    <property type="entry name" value="ABC_transporter_permease"/>
</dbReference>
<evidence type="ECO:0000259" key="8">
    <source>
        <dbReference type="PROSITE" id="PS50928"/>
    </source>
</evidence>
<dbReference type="GO" id="GO:0005886">
    <property type="term" value="C:plasma membrane"/>
    <property type="evidence" value="ECO:0007669"/>
    <property type="project" value="UniProtKB-SubCell"/>
</dbReference>
<keyword evidence="4 7" id="KW-0812">Transmembrane</keyword>
<keyword evidence="6 7" id="KW-0472">Membrane</keyword>
<dbReference type="InterPro" id="IPR035906">
    <property type="entry name" value="MetI-like_sf"/>
</dbReference>
<evidence type="ECO:0000256" key="5">
    <source>
        <dbReference type="ARBA" id="ARBA00022989"/>
    </source>
</evidence>
<dbReference type="PANTHER" id="PTHR30193:SF37">
    <property type="entry name" value="INNER MEMBRANE ABC TRANSPORTER PERMEASE PROTEIN YCJO"/>
    <property type="match status" value="1"/>
</dbReference>
<feature type="transmembrane region" description="Helical" evidence="7">
    <location>
        <begin position="105"/>
        <end position="127"/>
    </location>
</feature>
<proteinExistence type="inferred from homology"/>
<evidence type="ECO:0000256" key="2">
    <source>
        <dbReference type="ARBA" id="ARBA00022448"/>
    </source>
</evidence>